<dbReference type="SMART" id="SM00406">
    <property type="entry name" value="IGv"/>
    <property type="match status" value="1"/>
</dbReference>
<keyword evidence="3" id="KW-0393">Immunoglobulin domain</keyword>
<dbReference type="PROSITE" id="PS50835">
    <property type="entry name" value="IG_LIKE"/>
    <property type="match status" value="2"/>
</dbReference>
<keyword evidence="6" id="KW-1185">Reference proteome</keyword>
<dbReference type="SMART" id="SM00409">
    <property type="entry name" value="IG"/>
    <property type="match status" value="2"/>
</dbReference>
<evidence type="ECO:0000256" key="2">
    <source>
        <dbReference type="ARBA" id="ARBA00023136"/>
    </source>
</evidence>
<gene>
    <name evidence="5" type="ORF">ILYODFUR_029291</name>
</gene>
<organism evidence="5 6">
    <name type="scientific">Ilyodon furcidens</name>
    <name type="common">goldbreast splitfin</name>
    <dbReference type="NCBI Taxonomy" id="33524"/>
    <lineage>
        <taxon>Eukaryota</taxon>
        <taxon>Metazoa</taxon>
        <taxon>Chordata</taxon>
        <taxon>Craniata</taxon>
        <taxon>Vertebrata</taxon>
        <taxon>Euteleostomi</taxon>
        <taxon>Actinopterygii</taxon>
        <taxon>Neopterygii</taxon>
        <taxon>Teleostei</taxon>
        <taxon>Neoteleostei</taxon>
        <taxon>Acanthomorphata</taxon>
        <taxon>Ovalentaria</taxon>
        <taxon>Atherinomorphae</taxon>
        <taxon>Cyprinodontiformes</taxon>
        <taxon>Goodeidae</taxon>
        <taxon>Ilyodon</taxon>
    </lineage>
</organism>
<dbReference type="InterPro" id="IPR050504">
    <property type="entry name" value="IgSF_BTN/MOG"/>
</dbReference>
<sequence length="296" mass="33067">MLCQTSFGEFVNYFNDVCFCFSDSALITSKEGQNVILPCSFSTTLTNTIIDWKKDGEDVFLYENGRVNPSSQDEQFRGRVSHFPDEVKSGNASISIKQAKVSDSGTYTCLYLNQGQTLPSGTHQIILTVEFILKDRSGGKINGAFAKPLVSSHITGDWALLRCEVLGASPKPIVVWYDSDGNNVSDREPEVSEEGDCYNIILETKVTKTDNYTCVATQKELHHQSNKTTSVYIRGRSLEKSRMAVLSRAISLPRSLPESYTGHLEQDYNRGDCLFQSSLLRVCSQEQVEAERHTRS</sequence>
<feature type="domain" description="Ig-like" evidence="4">
    <location>
        <begin position="31"/>
        <end position="128"/>
    </location>
</feature>
<evidence type="ECO:0000256" key="3">
    <source>
        <dbReference type="ARBA" id="ARBA00023319"/>
    </source>
</evidence>
<dbReference type="Proteomes" id="UP001482620">
    <property type="component" value="Unassembled WGS sequence"/>
</dbReference>
<dbReference type="Pfam" id="PF07679">
    <property type="entry name" value="I-set"/>
    <property type="match status" value="1"/>
</dbReference>
<comment type="caution">
    <text evidence="5">The sequence shown here is derived from an EMBL/GenBank/DDBJ whole genome shotgun (WGS) entry which is preliminary data.</text>
</comment>
<dbReference type="InterPro" id="IPR007110">
    <property type="entry name" value="Ig-like_dom"/>
</dbReference>
<dbReference type="InterPro" id="IPR003598">
    <property type="entry name" value="Ig_sub2"/>
</dbReference>
<dbReference type="InterPro" id="IPR003599">
    <property type="entry name" value="Ig_sub"/>
</dbReference>
<evidence type="ECO:0000256" key="1">
    <source>
        <dbReference type="ARBA" id="ARBA00004370"/>
    </source>
</evidence>
<protein>
    <recommendedName>
        <fullName evidence="4">Ig-like domain-containing protein</fullName>
    </recommendedName>
</protein>
<keyword evidence="2" id="KW-0472">Membrane</keyword>
<dbReference type="Pfam" id="PF07686">
    <property type="entry name" value="V-set"/>
    <property type="match status" value="1"/>
</dbReference>
<reference evidence="5 6" key="1">
    <citation type="submission" date="2021-06" db="EMBL/GenBank/DDBJ databases">
        <authorList>
            <person name="Palmer J.M."/>
        </authorList>
    </citation>
    <scope>NUCLEOTIDE SEQUENCE [LARGE SCALE GENOMIC DNA]</scope>
    <source>
        <strain evidence="6">if_2019</strain>
        <tissue evidence="5">Muscle</tissue>
    </source>
</reference>
<dbReference type="InterPro" id="IPR013106">
    <property type="entry name" value="Ig_V-set"/>
</dbReference>
<dbReference type="InterPro" id="IPR013098">
    <property type="entry name" value="Ig_I-set"/>
</dbReference>
<dbReference type="InterPro" id="IPR036179">
    <property type="entry name" value="Ig-like_dom_sf"/>
</dbReference>
<accession>A0ABV0TFJ8</accession>
<dbReference type="InterPro" id="IPR013783">
    <property type="entry name" value="Ig-like_fold"/>
</dbReference>
<evidence type="ECO:0000259" key="4">
    <source>
        <dbReference type="PROSITE" id="PS50835"/>
    </source>
</evidence>
<evidence type="ECO:0000313" key="5">
    <source>
        <dbReference type="EMBL" id="MEQ2230438.1"/>
    </source>
</evidence>
<dbReference type="EMBL" id="JAHRIQ010027314">
    <property type="protein sequence ID" value="MEQ2230438.1"/>
    <property type="molecule type" value="Genomic_DNA"/>
</dbReference>
<feature type="domain" description="Ig-like" evidence="4">
    <location>
        <begin position="156"/>
        <end position="230"/>
    </location>
</feature>
<name>A0ABV0TFJ8_9TELE</name>
<dbReference type="Gene3D" id="2.60.40.10">
    <property type="entry name" value="Immunoglobulins"/>
    <property type="match status" value="2"/>
</dbReference>
<evidence type="ECO:0000313" key="6">
    <source>
        <dbReference type="Proteomes" id="UP001482620"/>
    </source>
</evidence>
<dbReference type="SUPFAM" id="SSF48726">
    <property type="entry name" value="Immunoglobulin"/>
    <property type="match status" value="2"/>
</dbReference>
<dbReference type="SMART" id="SM00408">
    <property type="entry name" value="IGc2"/>
    <property type="match status" value="2"/>
</dbReference>
<comment type="subcellular location">
    <subcellularLocation>
        <location evidence="1">Membrane</location>
    </subcellularLocation>
</comment>
<proteinExistence type="predicted"/>
<dbReference type="PANTHER" id="PTHR24100">
    <property type="entry name" value="BUTYROPHILIN"/>
    <property type="match status" value="1"/>
</dbReference>